<proteinExistence type="inferred from homology"/>
<dbReference type="EMBL" id="MFGW01000187">
    <property type="protein sequence ID" value="OGF61831.1"/>
    <property type="molecule type" value="Genomic_DNA"/>
</dbReference>
<accession>A0A1F5VFY6</accession>
<comment type="caution">
    <text evidence="12">The sequence shown here is derived from an EMBL/GenBank/DDBJ whole genome shotgun (WGS) entry which is preliminary data.</text>
</comment>
<sequence>MAGKMRIHELAKELGKSSREIVSILNEMGIPAISHANTIDDEEIARVKEKISASQKPVTKLVKKKKEEEVSAPSRTIKSEQVEAKEKEKEGALLEAEKSEEAVALLKEPVAVEIKVFRTEDTFVDYSAALVDDYVQPKKEEIIITIQEKPEIIEEVKAPVIAEITEAEKPRRKKKGRKKEIEDIYVEEEIIAPLVITEIKIPEGITLRDLAQRLGVKSKHILKRLLEKGYLININQSLSGDLAVEIASDFGCQATVISYEEEVLKAEEKEGREENLQPRPPVVTFMGHVDHGKTTLLDFIRKTNVAAKEVGGITQKIGAYKVFVNDKIIVFLDTPGHEAFTRIRARGAKATDMVILVVAADDGVMPQTIEAINHSVSAGTPIMVAINKIDKAPANIEKIRKQLSNAGLLVEEWGGKIVDIPISAKTGQNVDTLMDMILLQAELLELKADPDKPAQGVILESRLDPHKGSIATVLVQNGTLYNGDVFIAGCCIGKVKAMYDDQGKKTTEALPSYPVEILGFDTLPEAGDFFQVLRDESKARNIVIHRKNLRKERMLAKGPEQLSLEHLYSQIKDGLLKEFPLIVKGDAHGSIEALMHEIEKIKSQEIQVRIVHSSVGGINYSDVLLAAATNAIIIGFNVRAEAKARELAEREKVEILYYNIIYNFIEDIRKALIGMLEPEHKEITIGTAEVKKVFTISKTGTIAGCYVTSGKIIRNAQARLIRDNVVIHDGKIHTLKRFKEDATEVAAGYECGTSLYNYNDIKEDDILEVYRVEVIKPKILS</sequence>
<dbReference type="InterPro" id="IPR015760">
    <property type="entry name" value="TIF_IF2"/>
</dbReference>
<keyword evidence="3 8" id="KW-0396">Initiation factor</keyword>
<dbReference type="FunFam" id="2.40.30.10:FF:000008">
    <property type="entry name" value="Translation initiation factor IF-2"/>
    <property type="match status" value="1"/>
</dbReference>
<dbReference type="SUPFAM" id="SSF50447">
    <property type="entry name" value="Translation proteins"/>
    <property type="match status" value="2"/>
</dbReference>
<evidence type="ECO:0000256" key="9">
    <source>
        <dbReference type="RuleBase" id="RU000644"/>
    </source>
</evidence>
<evidence type="ECO:0000313" key="13">
    <source>
        <dbReference type="Proteomes" id="UP000178943"/>
    </source>
</evidence>
<dbReference type="InterPro" id="IPR005225">
    <property type="entry name" value="Small_GTP-bd"/>
</dbReference>
<dbReference type="InterPro" id="IPR053905">
    <property type="entry name" value="EF-G-like_DII"/>
</dbReference>
<dbReference type="Pfam" id="PF00009">
    <property type="entry name" value="GTP_EFTU"/>
    <property type="match status" value="1"/>
</dbReference>
<evidence type="ECO:0000256" key="8">
    <source>
        <dbReference type="HAMAP-Rule" id="MF_00100"/>
    </source>
</evidence>
<keyword evidence="5 8" id="KW-0648">Protein biosynthesis</keyword>
<dbReference type="CDD" id="cd03702">
    <property type="entry name" value="IF2_mtIF2_II"/>
    <property type="match status" value="1"/>
</dbReference>
<dbReference type="GO" id="GO:0005829">
    <property type="term" value="C:cytosol"/>
    <property type="evidence" value="ECO:0007669"/>
    <property type="project" value="TreeGrafter"/>
</dbReference>
<reference evidence="12 13" key="1">
    <citation type="journal article" date="2016" name="Nat. Commun.">
        <title>Thousands of microbial genomes shed light on interconnected biogeochemical processes in an aquifer system.</title>
        <authorList>
            <person name="Anantharaman K."/>
            <person name="Brown C.T."/>
            <person name="Hug L.A."/>
            <person name="Sharon I."/>
            <person name="Castelle C.J."/>
            <person name="Probst A.J."/>
            <person name="Thomas B.C."/>
            <person name="Singh A."/>
            <person name="Wilkins M.J."/>
            <person name="Karaoz U."/>
            <person name="Brodie E.L."/>
            <person name="Williams K.H."/>
            <person name="Hubbard S.S."/>
            <person name="Banfield J.F."/>
        </authorList>
    </citation>
    <scope>NUCLEOTIDE SEQUENCE [LARGE SCALE GENOMIC DNA]</scope>
</reference>
<feature type="domain" description="Tr-type G" evidence="11">
    <location>
        <begin position="278"/>
        <end position="447"/>
    </location>
</feature>
<gene>
    <name evidence="8" type="primary">infB</name>
    <name evidence="12" type="ORF">A2Y62_20665</name>
</gene>
<dbReference type="SUPFAM" id="SSF52156">
    <property type="entry name" value="Initiation factor IF2/eIF5b, domain 3"/>
    <property type="match status" value="1"/>
</dbReference>
<dbReference type="NCBIfam" id="TIGR00231">
    <property type="entry name" value="small_GTP"/>
    <property type="match status" value="1"/>
</dbReference>
<evidence type="ECO:0000259" key="11">
    <source>
        <dbReference type="PROSITE" id="PS51722"/>
    </source>
</evidence>
<dbReference type="CDD" id="cd03692">
    <property type="entry name" value="mtIF2_IVc"/>
    <property type="match status" value="1"/>
</dbReference>
<keyword evidence="4 8" id="KW-0547">Nucleotide-binding</keyword>
<protein>
    <recommendedName>
        <fullName evidence="2 8">Translation initiation factor IF-2</fullName>
    </recommendedName>
</protein>
<dbReference type="PANTHER" id="PTHR43381:SF5">
    <property type="entry name" value="TR-TYPE G DOMAIN-CONTAINING PROTEIN"/>
    <property type="match status" value="1"/>
</dbReference>
<evidence type="ECO:0000313" key="12">
    <source>
        <dbReference type="EMBL" id="OGF61831.1"/>
    </source>
</evidence>
<evidence type="ECO:0000256" key="1">
    <source>
        <dbReference type="ARBA" id="ARBA00007733"/>
    </source>
</evidence>
<keyword evidence="6 8" id="KW-0342">GTP-binding</keyword>
<dbReference type="PROSITE" id="PS01176">
    <property type="entry name" value="IF2"/>
    <property type="match status" value="1"/>
</dbReference>
<organism evidence="12 13">
    <name type="scientific">Candidatus Fischerbacteria bacterium RBG_13_37_8</name>
    <dbReference type="NCBI Taxonomy" id="1817863"/>
    <lineage>
        <taxon>Bacteria</taxon>
        <taxon>Candidatus Fischeribacteriota</taxon>
    </lineage>
</organism>
<dbReference type="InterPro" id="IPR044145">
    <property type="entry name" value="IF2_II"/>
</dbReference>
<comment type="similarity">
    <text evidence="1 8 9">Belongs to the TRAFAC class translation factor GTPase superfamily. Classic translation factor GTPase family. IF-2 subfamily.</text>
</comment>
<dbReference type="GO" id="GO:0003924">
    <property type="term" value="F:GTPase activity"/>
    <property type="evidence" value="ECO:0007669"/>
    <property type="project" value="UniProtKB-UniRule"/>
</dbReference>
<keyword evidence="8" id="KW-0963">Cytoplasm</keyword>
<dbReference type="PROSITE" id="PS51722">
    <property type="entry name" value="G_TR_2"/>
    <property type="match status" value="1"/>
</dbReference>
<comment type="subcellular location">
    <subcellularLocation>
        <location evidence="8">Cytoplasm</location>
    </subcellularLocation>
</comment>
<evidence type="ECO:0000256" key="7">
    <source>
        <dbReference type="ARBA" id="ARBA00025162"/>
    </source>
</evidence>
<dbReference type="SUPFAM" id="SSF52540">
    <property type="entry name" value="P-loop containing nucleoside triphosphate hydrolases"/>
    <property type="match status" value="1"/>
</dbReference>
<feature type="binding site" evidence="8">
    <location>
        <begin position="287"/>
        <end position="294"/>
    </location>
    <ligand>
        <name>GTP</name>
        <dbReference type="ChEBI" id="CHEBI:37565"/>
    </ligand>
</feature>
<dbReference type="InterPro" id="IPR009000">
    <property type="entry name" value="Transl_B-barrel_sf"/>
</dbReference>
<dbReference type="InterPro" id="IPR006847">
    <property type="entry name" value="IF2_N"/>
</dbReference>
<dbReference type="AlphaFoldDB" id="A0A1F5VFY6"/>
<dbReference type="Gene3D" id="1.10.10.2480">
    <property type="match status" value="1"/>
</dbReference>
<evidence type="ECO:0000256" key="6">
    <source>
        <dbReference type="ARBA" id="ARBA00023134"/>
    </source>
</evidence>
<evidence type="ECO:0000256" key="4">
    <source>
        <dbReference type="ARBA" id="ARBA00022741"/>
    </source>
</evidence>
<dbReference type="STRING" id="1817863.A2Y62_20665"/>
<feature type="binding site" evidence="8">
    <location>
        <begin position="333"/>
        <end position="337"/>
    </location>
    <ligand>
        <name>GTP</name>
        <dbReference type="ChEBI" id="CHEBI:37565"/>
    </ligand>
</feature>
<comment type="function">
    <text evidence="7 8 9">One of the essential components for the initiation of protein synthesis. Protects formylmethionyl-tRNA from spontaneous hydrolysis and promotes its binding to the 30S ribosomal subunits. Also involved in the hydrolysis of GTP during the formation of the 70S ribosomal complex.</text>
</comment>
<dbReference type="PANTHER" id="PTHR43381">
    <property type="entry name" value="TRANSLATION INITIATION FACTOR IF-2-RELATED"/>
    <property type="match status" value="1"/>
</dbReference>
<feature type="binding site" evidence="8">
    <location>
        <begin position="387"/>
        <end position="390"/>
    </location>
    <ligand>
        <name>GTP</name>
        <dbReference type="ChEBI" id="CHEBI:37565"/>
    </ligand>
</feature>
<dbReference type="FunFam" id="3.40.50.10050:FF:000001">
    <property type="entry name" value="Translation initiation factor IF-2"/>
    <property type="match status" value="1"/>
</dbReference>
<dbReference type="Proteomes" id="UP000178943">
    <property type="component" value="Unassembled WGS sequence"/>
</dbReference>
<dbReference type="InterPro" id="IPR036925">
    <property type="entry name" value="TIF_IF2_dom3_sf"/>
</dbReference>
<dbReference type="InterPro" id="IPR000795">
    <property type="entry name" value="T_Tr_GTP-bd_dom"/>
</dbReference>
<dbReference type="HAMAP" id="MF_00100_B">
    <property type="entry name" value="IF_2_B"/>
    <property type="match status" value="1"/>
</dbReference>
<name>A0A1F5VFY6_9BACT</name>
<dbReference type="CDD" id="cd01887">
    <property type="entry name" value="IF2_eIF5B"/>
    <property type="match status" value="1"/>
</dbReference>
<dbReference type="InterPro" id="IPR023115">
    <property type="entry name" value="TIF_IF2_dom3"/>
</dbReference>
<dbReference type="Gene3D" id="2.40.30.10">
    <property type="entry name" value="Translation factors"/>
    <property type="match status" value="2"/>
</dbReference>
<feature type="region of interest" description="G-domain" evidence="8">
    <location>
        <begin position="281"/>
        <end position="429"/>
    </location>
</feature>
<evidence type="ECO:0000256" key="5">
    <source>
        <dbReference type="ARBA" id="ARBA00022917"/>
    </source>
</evidence>
<dbReference type="InterPro" id="IPR000178">
    <property type="entry name" value="TF_IF2_bacterial-like"/>
</dbReference>
<dbReference type="FunFam" id="3.40.50.300:FF:000019">
    <property type="entry name" value="Translation initiation factor IF-2"/>
    <property type="match status" value="1"/>
</dbReference>
<dbReference type="NCBIfam" id="TIGR00487">
    <property type="entry name" value="IF-2"/>
    <property type="match status" value="1"/>
</dbReference>
<dbReference type="GO" id="GO:0003743">
    <property type="term" value="F:translation initiation factor activity"/>
    <property type="evidence" value="ECO:0007669"/>
    <property type="project" value="UniProtKB-UniRule"/>
</dbReference>
<evidence type="ECO:0000256" key="2">
    <source>
        <dbReference type="ARBA" id="ARBA00020675"/>
    </source>
</evidence>
<dbReference type="Gene3D" id="3.40.50.300">
    <property type="entry name" value="P-loop containing nucleotide triphosphate hydrolases"/>
    <property type="match status" value="1"/>
</dbReference>
<dbReference type="FunFam" id="2.40.30.10:FF:000054">
    <property type="entry name" value="Translation initiation factor IF-2"/>
    <property type="match status" value="1"/>
</dbReference>
<evidence type="ECO:0000256" key="3">
    <source>
        <dbReference type="ARBA" id="ARBA00022540"/>
    </source>
</evidence>
<dbReference type="Pfam" id="PF04760">
    <property type="entry name" value="IF2_N"/>
    <property type="match status" value="2"/>
</dbReference>
<dbReference type="Pfam" id="PF22042">
    <property type="entry name" value="EF-G_D2"/>
    <property type="match status" value="1"/>
</dbReference>
<dbReference type="InterPro" id="IPR027417">
    <property type="entry name" value="P-loop_NTPase"/>
</dbReference>
<dbReference type="GO" id="GO:0005525">
    <property type="term" value="F:GTP binding"/>
    <property type="evidence" value="ECO:0007669"/>
    <property type="project" value="UniProtKB-KW"/>
</dbReference>
<evidence type="ECO:0000256" key="10">
    <source>
        <dbReference type="SAM" id="MobiDB-lite"/>
    </source>
</evidence>
<feature type="region of interest" description="Disordered" evidence="10">
    <location>
        <begin position="64"/>
        <end position="84"/>
    </location>
</feature>
<dbReference type="Gene3D" id="3.40.50.10050">
    <property type="entry name" value="Translation initiation factor IF- 2, domain 3"/>
    <property type="match status" value="1"/>
</dbReference>
<dbReference type="Pfam" id="PF11987">
    <property type="entry name" value="IF-2"/>
    <property type="match status" value="1"/>
</dbReference>